<keyword evidence="7" id="KW-1185">Reference proteome</keyword>
<organism evidence="6 7">
    <name type="scientific">Lyngbya confervoides BDU141951</name>
    <dbReference type="NCBI Taxonomy" id="1574623"/>
    <lineage>
        <taxon>Bacteria</taxon>
        <taxon>Bacillati</taxon>
        <taxon>Cyanobacteriota</taxon>
        <taxon>Cyanophyceae</taxon>
        <taxon>Oscillatoriophycideae</taxon>
        <taxon>Oscillatoriales</taxon>
        <taxon>Microcoleaceae</taxon>
        <taxon>Lyngbya</taxon>
    </lineage>
</organism>
<dbReference type="Proteomes" id="UP000031561">
    <property type="component" value="Unassembled WGS sequence"/>
</dbReference>
<dbReference type="Gene3D" id="3.30.1330.30">
    <property type="match status" value="1"/>
</dbReference>
<dbReference type="GO" id="GO:0032259">
    <property type="term" value="P:methylation"/>
    <property type="evidence" value="ECO:0007669"/>
    <property type="project" value="UniProtKB-KW"/>
</dbReference>
<comment type="caution">
    <text evidence="6">The sequence shown here is derived from an EMBL/GenBank/DDBJ whole genome shotgun (WGS) entry which is preliminary data.</text>
</comment>
<sequence>MKPKKQRASSRKGPSSRSDPRTRSPDRPIRQTSSQKRPPRVSTPQQEGSPRPDEDLGQNREDLIFGRHTVIAALKNQRPLNRVWITPSLRQNSELMALLSDYRARGVIIDDVSSTRLNQLTHYGNHQGIVAQVGACAYLDLQGLMTAAMQQKRDPILVAVDGITDPHNLGAIIRSTEALGAQGLVLPQRRSASVGATVAKVAAGALERLPIARVINLNQALDTLKESGYWVYGLTLDATDSIQALPLTGAVVLVIGSEGKGLSRVTQKHCDGVGTIPLLGLTQSLNASVAAGIALYEMVRQRTQKGIQ</sequence>
<evidence type="ECO:0000256" key="4">
    <source>
        <dbReference type="SAM" id="MobiDB-lite"/>
    </source>
</evidence>
<dbReference type="FunFam" id="3.40.1280.10:FF:000008">
    <property type="entry name" value="Group 3 RNA methyltransferase TrmH"/>
    <property type="match status" value="1"/>
</dbReference>
<dbReference type="SUPFAM" id="SSF75217">
    <property type="entry name" value="alpha/beta knot"/>
    <property type="match status" value="1"/>
</dbReference>
<dbReference type="Pfam" id="PF00588">
    <property type="entry name" value="SpoU_methylase"/>
    <property type="match status" value="1"/>
</dbReference>
<dbReference type="RefSeq" id="WP_236095981.1">
    <property type="nucleotide sequence ID" value="NZ_JTHE03000109.1"/>
</dbReference>
<evidence type="ECO:0000313" key="7">
    <source>
        <dbReference type="Proteomes" id="UP000031561"/>
    </source>
</evidence>
<dbReference type="InterPro" id="IPR029028">
    <property type="entry name" value="Alpha/beta_knot_MTases"/>
</dbReference>
<feature type="compositionally biased region" description="Basic and acidic residues" evidence="4">
    <location>
        <begin position="18"/>
        <end position="29"/>
    </location>
</feature>
<proteinExistence type="inferred from homology"/>
<dbReference type="AlphaFoldDB" id="A0ABD4T912"/>
<comment type="similarity">
    <text evidence="1">Belongs to the class IV-like SAM-binding methyltransferase superfamily. RNA methyltransferase TrmH family.</text>
</comment>
<gene>
    <name evidence="6" type="primary">rlmB</name>
    <name evidence="6" type="ORF">QQ91_0019470</name>
</gene>
<dbReference type="NCBIfam" id="TIGR00186">
    <property type="entry name" value="rRNA_methyl_3"/>
    <property type="match status" value="1"/>
</dbReference>
<keyword evidence="3" id="KW-0808">Transferase</keyword>
<dbReference type="Gene3D" id="3.40.1280.10">
    <property type="match status" value="1"/>
</dbReference>
<dbReference type="InterPro" id="IPR001537">
    <property type="entry name" value="SpoU_MeTrfase"/>
</dbReference>
<accession>A0ABD4T912</accession>
<evidence type="ECO:0000256" key="1">
    <source>
        <dbReference type="ARBA" id="ARBA00007228"/>
    </source>
</evidence>
<dbReference type="InterPro" id="IPR029026">
    <property type="entry name" value="tRNA_m1G_MTases_N"/>
</dbReference>
<feature type="region of interest" description="Disordered" evidence="4">
    <location>
        <begin position="1"/>
        <end position="58"/>
    </location>
</feature>
<dbReference type="GO" id="GO:0005737">
    <property type="term" value="C:cytoplasm"/>
    <property type="evidence" value="ECO:0007669"/>
    <property type="project" value="UniProtKB-ARBA"/>
</dbReference>
<protein>
    <submittedName>
        <fullName evidence="6">23S rRNA (Guanosine(2251)-2'-O)-methyltransferase RlmB</fullName>
    </submittedName>
</protein>
<dbReference type="InterPro" id="IPR013123">
    <property type="entry name" value="SpoU_subst-bd"/>
</dbReference>
<reference evidence="6 7" key="1">
    <citation type="journal article" date="2015" name="Genome Announc.">
        <title>Draft Genome Sequence of Filamentous Marine Cyanobacterium Lyngbya confervoides Strain BDU141951.</title>
        <authorList>
            <person name="Chandrababunaidu M.M."/>
            <person name="Sen D."/>
            <person name="Tripathy S."/>
        </authorList>
    </citation>
    <scope>NUCLEOTIDE SEQUENCE [LARGE SCALE GENOMIC DNA]</scope>
    <source>
        <strain evidence="6 7">BDU141951</strain>
    </source>
</reference>
<keyword evidence="2" id="KW-0489">Methyltransferase</keyword>
<feature type="compositionally biased region" description="Basic residues" evidence="4">
    <location>
        <begin position="1"/>
        <end position="10"/>
    </location>
</feature>
<dbReference type="PANTHER" id="PTHR46429:SF1">
    <property type="entry name" value="23S RRNA (GUANOSINE-2'-O-)-METHYLTRANSFERASE RLMB"/>
    <property type="match status" value="1"/>
</dbReference>
<feature type="compositionally biased region" description="Polar residues" evidence="4">
    <location>
        <begin position="30"/>
        <end position="48"/>
    </location>
</feature>
<dbReference type="InterPro" id="IPR004441">
    <property type="entry name" value="rRNA_MeTrfase_TrmH"/>
</dbReference>
<dbReference type="InterPro" id="IPR029064">
    <property type="entry name" value="Ribosomal_eL30-like_sf"/>
</dbReference>
<dbReference type="SUPFAM" id="SSF55315">
    <property type="entry name" value="L30e-like"/>
    <property type="match status" value="1"/>
</dbReference>
<evidence type="ECO:0000259" key="5">
    <source>
        <dbReference type="SMART" id="SM00967"/>
    </source>
</evidence>
<dbReference type="GO" id="GO:0008168">
    <property type="term" value="F:methyltransferase activity"/>
    <property type="evidence" value="ECO:0007669"/>
    <property type="project" value="UniProtKB-KW"/>
</dbReference>
<dbReference type="PANTHER" id="PTHR46429">
    <property type="entry name" value="23S RRNA (GUANOSINE-2'-O-)-METHYLTRANSFERASE RLMB"/>
    <property type="match status" value="1"/>
</dbReference>
<dbReference type="SMART" id="SM00967">
    <property type="entry name" value="SpoU_sub_bind"/>
    <property type="match status" value="1"/>
</dbReference>
<feature type="domain" description="RNA 2-O ribose methyltransferase substrate binding" evidence="5">
    <location>
        <begin position="63"/>
        <end position="139"/>
    </location>
</feature>
<dbReference type="Pfam" id="PF08032">
    <property type="entry name" value="SpoU_sub_bind"/>
    <property type="match status" value="1"/>
</dbReference>
<evidence type="ECO:0000313" key="6">
    <source>
        <dbReference type="EMBL" id="MCM1985004.1"/>
    </source>
</evidence>
<evidence type="ECO:0000256" key="3">
    <source>
        <dbReference type="ARBA" id="ARBA00022679"/>
    </source>
</evidence>
<dbReference type="EMBL" id="JTHE03000109">
    <property type="protein sequence ID" value="MCM1985004.1"/>
    <property type="molecule type" value="Genomic_DNA"/>
</dbReference>
<evidence type="ECO:0000256" key="2">
    <source>
        <dbReference type="ARBA" id="ARBA00022603"/>
    </source>
</evidence>
<dbReference type="CDD" id="cd18103">
    <property type="entry name" value="SpoU-like_RlmB"/>
    <property type="match status" value="1"/>
</dbReference>
<name>A0ABD4T912_9CYAN</name>